<gene>
    <name evidence="7" type="ORF">ATB98_02145</name>
</gene>
<evidence type="ECO:0000259" key="6">
    <source>
        <dbReference type="Pfam" id="PF13693"/>
    </source>
</evidence>
<sequence length="110" mass="12474">MHRPQRTDNPQETSIDKLEELAAIKHKLVLAGLSLLDIDRRFQLSRGTAGTTLREPNAAGERAIAAALGTKAHLLWPSRYRPSGQRRSPQPRENYERPPTMRQRQKAARV</sequence>
<evidence type="ECO:0000256" key="2">
    <source>
        <dbReference type="ARBA" id="ARBA00023015"/>
    </source>
</evidence>
<reference evidence="7 8" key="1">
    <citation type="submission" date="2015-11" db="EMBL/GenBank/DDBJ databases">
        <title>Ensifer anhuiense sp. nov., an effective nitrogen fixation bacterium with Glycine soja.</title>
        <authorList>
            <person name="Yan H."/>
            <person name="Chen W."/>
        </authorList>
    </citation>
    <scope>NUCLEOTIDE SEQUENCE [LARGE SCALE GENOMIC DNA]</scope>
    <source>
        <strain evidence="7 8">LMG 7837</strain>
    </source>
</reference>
<keyword evidence="3" id="KW-0238">DNA-binding</keyword>
<feature type="region of interest" description="Disordered" evidence="5">
    <location>
        <begin position="76"/>
        <end position="110"/>
    </location>
</feature>
<protein>
    <recommendedName>
        <fullName evidence="6">Ner winged helix-turn-helix DNA-binding domain-containing protein</fullName>
    </recommendedName>
</protein>
<keyword evidence="4" id="KW-0804">Transcription</keyword>
<name>A0A178XZJ5_SINSA</name>
<dbReference type="Proteomes" id="UP000078507">
    <property type="component" value="Unassembled WGS sequence"/>
</dbReference>
<dbReference type="InterPro" id="IPR010982">
    <property type="entry name" value="Lambda_DNA-bd_dom_sf"/>
</dbReference>
<comment type="caution">
    <text evidence="7">The sequence shown here is derived from an EMBL/GenBank/DDBJ whole genome shotgun (WGS) entry which is preliminary data.</text>
</comment>
<dbReference type="AlphaFoldDB" id="A0A178XZJ5"/>
<evidence type="ECO:0000256" key="5">
    <source>
        <dbReference type="SAM" id="MobiDB-lite"/>
    </source>
</evidence>
<proteinExistence type="inferred from homology"/>
<evidence type="ECO:0000313" key="7">
    <source>
        <dbReference type="EMBL" id="OAP40262.1"/>
    </source>
</evidence>
<dbReference type="Gene3D" id="1.10.260.40">
    <property type="entry name" value="lambda repressor-like DNA-binding domains"/>
    <property type="match status" value="1"/>
</dbReference>
<dbReference type="OrthoDB" id="531446at2"/>
<accession>A0A178XZJ5</accession>
<comment type="similarity">
    <text evidence="1">Belongs to the ner transcriptional regulatory family.</text>
</comment>
<dbReference type="STRING" id="36856.ATB98_02145"/>
<dbReference type="InterPro" id="IPR038722">
    <property type="entry name" value="Ner_HTH_dom"/>
</dbReference>
<keyword evidence="2" id="KW-0805">Transcription regulation</keyword>
<feature type="compositionally biased region" description="Low complexity" evidence="5">
    <location>
        <begin position="77"/>
        <end position="92"/>
    </location>
</feature>
<dbReference type="Pfam" id="PF13693">
    <property type="entry name" value="HTH_35"/>
    <property type="match status" value="1"/>
</dbReference>
<dbReference type="SUPFAM" id="SSF47413">
    <property type="entry name" value="lambda repressor-like DNA-binding domains"/>
    <property type="match status" value="1"/>
</dbReference>
<evidence type="ECO:0000256" key="1">
    <source>
        <dbReference type="ARBA" id="ARBA00006157"/>
    </source>
</evidence>
<keyword evidence="8" id="KW-1185">Reference proteome</keyword>
<organism evidence="7 8">
    <name type="scientific">Sinorhizobium saheli</name>
    <dbReference type="NCBI Taxonomy" id="36856"/>
    <lineage>
        <taxon>Bacteria</taxon>
        <taxon>Pseudomonadati</taxon>
        <taxon>Pseudomonadota</taxon>
        <taxon>Alphaproteobacteria</taxon>
        <taxon>Hyphomicrobiales</taxon>
        <taxon>Rhizobiaceae</taxon>
        <taxon>Sinorhizobium/Ensifer group</taxon>
        <taxon>Sinorhizobium</taxon>
    </lineage>
</organism>
<feature type="domain" description="Ner winged helix-turn-helix DNA-binding" evidence="6">
    <location>
        <begin position="22"/>
        <end position="88"/>
    </location>
</feature>
<dbReference type="RefSeq" id="WP_066877514.1">
    <property type="nucleotide sequence ID" value="NZ_LNQB01000086.1"/>
</dbReference>
<evidence type="ECO:0000256" key="3">
    <source>
        <dbReference type="ARBA" id="ARBA00023125"/>
    </source>
</evidence>
<evidence type="ECO:0000313" key="8">
    <source>
        <dbReference type="Proteomes" id="UP000078507"/>
    </source>
</evidence>
<dbReference type="GO" id="GO:0003677">
    <property type="term" value="F:DNA binding"/>
    <property type="evidence" value="ECO:0007669"/>
    <property type="project" value="UniProtKB-KW"/>
</dbReference>
<dbReference type="EMBL" id="LNQB01000086">
    <property type="protein sequence ID" value="OAP40262.1"/>
    <property type="molecule type" value="Genomic_DNA"/>
</dbReference>
<evidence type="ECO:0000256" key="4">
    <source>
        <dbReference type="ARBA" id="ARBA00023163"/>
    </source>
</evidence>